<dbReference type="OrthoDB" id="10007527at2759"/>
<dbReference type="Proteomes" id="UP000515152">
    <property type="component" value="Chromosome 4"/>
</dbReference>
<evidence type="ECO:0000313" key="4">
    <source>
        <dbReference type="RefSeq" id="XP_031422585.1"/>
    </source>
</evidence>
<feature type="region of interest" description="Disordered" evidence="2">
    <location>
        <begin position="1201"/>
        <end position="1224"/>
    </location>
</feature>
<feature type="region of interest" description="Disordered" evidence="2">
    <location>
        <begin position="718"/>
        <end position="747"/>
    </location>
</feature>
<dbReference type="CTD" id="728621"/>
<organism evidence="3 4">
    <name type="scientific">Clupea harengus</name>
    <name type="common">Atlantic herring</name>
    <dbReference type="NCBI Taxonomy" id="7950"/>
    <lineage>
        <taxon>Eukaryota</taxon>
        <taxon>Metazoa</taxon>
        <taxon>Chordata</taxon>
        <taxon>Craniata</taxon>
        <taxon>Vertebrata</taxon>
        <taxon>Euteleostomi</taxon>
        <taxon>Actinopterygii</taxon>
        <taxon>Neopterygii</taxon>
        <taxon>Teleostei</taxon>
        <taxon>Clupei</taxon>
        <taxon>Clupeiformes</taxon>
        <taxon>Clupeoidei</taxon>
        <taxon>Clupeidae</taxon>
        <taxon>Clupea</taxon>
    </lineage>
</organism>
<feature type="coiled-coil region" evidence="1">
    <location>
        <begin position="855"/>
        <end position="1008"/>
    </location>
</feature>
<feature type="compositionally biased region" description="Basic and acidic residues" evidence="2">
    <location>
        <begin position="413"/>
        <end position="425"/>
    </location>
</feature>
<proteinExistence type="predicted"/>
<gene>
    <name evidence="4" type="primary">ccdc30</name>
</gene>
<feature type="coiled-coil region" evidence="1">
    <location>
        <begin position="232"/>
        <end position="309"/>
    </location>
</feature>
<feature type="region of interest" description="Disordered" evidence="2">
    <location>
        <begin position="325"/>
        <end position="371"/>
    </location>
</feature>
<dbReference type="Pfam" id="PF15742">
    <property type="entry name" value="DUF4686"/>
    <property type="match status" value="1"/>
</dbReference>
<feature type="compositionally biased region" description="Basic and acidic residues" evidence="2">
    <location>
        <begin position="661"/>
        <end position="671"/>
    </location>
</feature>
<dbReference type="RefSeq" id="XP_031422585.1">
    <property type="nucleotide sequence ID" value="XM_031566725.2"/>
</dbReference>
<feature type="compositionally biased region" description="Basic and acidic residues" evidence="2">
    <location>
        <begin position="333"/>
        <end position="350"/>
    </location>
</feature>
<dbReference type="AlphaFoldDB" id="A0A6P8FG40"/>
<feature type="coiled-coil region" evidence="1">
    <location>
        <begin position="1062"/>
        <end position="1110"/>
    </location>
</feature>
<keyword evidence="3" id="KW-1185">Reference proteome</keyword>
<dbReference type="PANTHER" id="PTHR34479:SF1">
    <property type="entry name" value="COILED-COIL DOMAIN-CONTAINING PROTEIN 30"/>
    <property type="match status" value="1"/>
</dbReference>
<dbReference type="InterPro" id="IPR052825">
    <property type="entry name" value="CCD-Prefoldin_beta-like"/>
</dbReference>
<feature type="compositionally biased region" description="Basic and acidic residues" evidence="2">
    <location>
        <begin position="361"/>
        <end position="371"/>
    </location>
</feature>
<feature type="region of interest" description="Disordered" evidence="2">
    <location>
        <begin position="591"/>
        <end position="611"/>
    </location>
</feature>
<dbReference type="PANTHER" id="PTHR34479">
    <property type="entry name" value="COILED-COIL DOMAIN-CONTAINING PROTEIN 30"/>
    <property type="match status" value="1"/>
</dbReference>
<accession>A0A6P8FG40</accession>
<reference evidence="4" key="1">
    <citation type="submission" date="2025-08" db="UniProtKB">
        <authorList>
            <consortium name="RefSeq"/>
        </authorList>
    </citation>
    <scope>IDENTIFICATION</scope>
</reference>
<feature type="compositionally biased region" description="Basic and acidic residues" evidence="2">
    <location>
        <begin position="736"/>
        <end position="747"/>
    </location>
</feature>
<sequence>MEGGMDVLEEIALRLQKDGVSSDTSPEQRLCHLWQLLVQSEGELLTSSEELQTLRRQQATEMKEVENYVEHIRNLLEERESLTAEYERENDQLRAELAQMKHQLDSQRKEVVEMLEQEGLAEISQSSSSEQVAYMLVERATLLERLEAAERKLDTQTLTGNLREVHLQEELDHIRHTMGEELRHQQESIYCAQETMSQEQQSQVHSPWRKLFGLRKATQRAQICANVHSEELLKQRGEQQRLERDLEEASRRLTMAHREIRHLTDELDSFRKNERYCDVVELQKAKDQNERLNEEIRVLRGRVRCLDTERKGLLEMVEVPKAALSHGPQISADHSDHSPLHLRQGGDADRVNGSLASSEDQEVHKRCRRESEDQECRLREVQRRLQKLQGEHEELVERNEELEALLGEQQNTSKEERERHEGEVEGLRRKIKSMEVELSKKPTLTALAPAKEGSVISQQQKDASGERGRFLESRLEEEKKWRKQLEVDLTAAQTALRKDKEILHRDQEELKALRSEVQSLRAKCQQAKALSQMLVQVRGEKGVLEDKVAQLERAHDRLKSDLALQVENSLAQQDLRESRGQVSELTAQLERSKAELSSLEKEHRTLKSEMTERNRQVLALQRELSEEAQLRLQAEGQRQRLDLELQHVRRQQQKQQQVWLEGRRPKPEGEPRPASGASQQEEGISQLASLKLEMSGLHSTLEEERELASQHQLALQAQISEAHARSKSQDSVLQQKSEENKQLRQDLARTQNLFTSAERELRYEREKNLDLKKHNALLDQEKLKVCAELRQAQAKLSKLEQTERGQAVELQRLQQKSRELELQLARSSQSRHSTSSLQEELCAERSRLIAADKKVLELQQQMKNTLHQLRLEEARAGETSKMERESRDLADSLSAVRAKLQEEQLQRKLLEQREEELHQQVRSLRAKEASLSRTNSELAHRLKQSDARLQVLESEQNAAREEQRVTRQTCGGLQEELASSQQESERLQEELQQAMLQLDSNIRKYNEKQCQYKSKLHKAKQVYTRATTQRDRVIQKLENELILATSLSEREQDHGRKVTEENEKLLLEKRELLQRVTEAEEMGSNGLRTATTIQQRVNILEVENRQLQEKTLRLAHQVGMLERGLRNVHSTCSMEDLKKMLPSDNEIFLQTSGSSPKLAMGDPLSILDSIRRVKVGEHLESLKSSFSVAFSQPSELSYLNVTSPEGARGPGDQEDSISVASEDA</sequence>
<feature type="region of interest" description="Disordered" evidence="2">
    <location>
        <begin position="654"/>
        <end position="682"/>
    </location>
</feature>
<keyword evidence="1" id="KW-0175">Coiled coil</keyword>
<protein>
    <submittedName>
        <fullName evidence="4">Coiled-coil domain-containing protein 30 isoform X1</fullName>
    </submittedName>
</protein>
<dbReference type="InterPro" id="IPR031476">
    <property type="entry name" value="DUF4686"/>
</dbReference>
<dbReference type="GeneID" id="105894231"/>
<evidence type="ECO:0000313" key="3">
    <source>
        <dbReference type="Proteomes" id="UP000515152"/>
    </source>
</evidence>
<feature type="coiled-coil region" evidence="1">
    <location>
        <begin position="65"/>
        <end position="159"/>
    </location>
</feature>
<dbReference type="KEGG" id="char:105894231"/>
<name>A0A6P8FG40_CLUHA</name>
<evidence type="ECO:0000256" key="1">
    <source>
        <dbReference type="SAM" id="Coils"/>
    </source>
</evidence>
<evidence type="ECO:0000256" key="2">
    <source>
        <dbReference type="SAM" id="MobiDB-lite"/>
    </source>
</evidence>
<feature type="region of interest" description="Disordered" evidence="2">
    <location>
        <begin position="406"/>
        <end position="425"/>
    </location>
</feature>